<evidence type="ECO:0000313" key="1">
    <source>
        <dbReference type="EMBL" id="KAK2563134.1"/>
    </source>
</evidence>
<evidence type="ECO:0000313" key="2">
    <source>
        <dbReference type="Proteomes" id="UP001249851"/>
    </source>
</evidence>
<reference evidence="1" key="2">
    <citation type="journal article" date="2023" name="Science">
        <title>Genomic signatures of disease resistance in endangered staghorn corals.</title>
        <authorList>
            <person name="Vollmer S.V."/>
            <person name="Selwyn J.D."/>
            <person name="Despard B.A."/>
            <person name="Roesel C.L."/>
        </authorList>
    </citation>
    <scope>NUCLEOTIDE SEQUENCE</scope>
    <source>
        <strain evidence="1">K2</strain>
    </source>
</reference>
<dbReference type="AlphaFoldDB" id="A0AAD9V6L8"/>
<protein>
    <submittedName>
        <fullName evidence="1">Uncharacterized protein</fullName>
    </submittedName>
</protein>
<proteinExistence type="predicted"/>
<keyword evidence="2" id="KW-1185">Reference proteome</keyword>
<dbReference type="EMBL" id="JARQWQ010000026">
    <property type="protein sequence ID" value="KAK2563134.1"/>
    <property type="molecule type" value="Genomic_DNA"/>
</dbReference>
<gene>
    <name evidence="1" type="ORF">P5673_013476</name>
</gene>
<name>A0AAD9V6L8_ACRCE</name>
<reference evidence="1" key="1">
    <citation type="journal article" date="2023" name="G3 (Bethesda)">
        <title>Whole genome assembly and annotation of the endangered Caribbean coral Acropora cervicornis.</title>
        <authorList>
            <person name="Selwyn J.D."/>
            <person name="Vollmer S.V."/>
        </authorList>
    </citation>
    <scope>NUCLEOTIDE SEQUENCE</scope>
    <source>
        <strain evidence="1">K2</strain>
    </source>
</reference>
<sequence>MRLTNIFPQLPRNSPLNEIPPAADGNTFLEYLRIPDKSQSKATALDKISARLIRENADLICIPISKIFNSSLTSGVFPNDAECAKVTPLLNQGSSNDMNNYSPRQILYL</sequence>
<accession>A0AAD9V6L8</accession>
<comment type="caution">
    <text evidence="1">The sequence shown here is derived from an EMBL/GenBank/DDBJ whole genome shotgun (WGS) entry which is preliminary data.</text>
</comment>
<organism evidence="1 2">
    <name type="scientific">Acropora cervicornis</name>
    <name type="common">Staghorn coral</name>
    <dbReference type="NCBI Taxonomy" id="6130"/>
    <lineage>
        <taxon>Eukaryota</taxon>
        <taxon>Metazoa</taxon>
        <taxon>Cnidaria</taxon>
        <taxon>Anthozoa</taxon>
        <taxon>Hexacorallia</taxon>
        <taxon>Scleractinia</taxon>
        <taxon>Astrocoeniina</taxon>
        <taxon>Acroporidae</taxon>
        <taxon>Acropora</taxon>
    </lineage>
</organism>
<dbReference type="Proteomes" id="UP001249851">
    <property type="component" value="Unassembled WGS sequence"/>
</dbReference>